<reference evidence="3" key="2">
    <citation type="submission" date="2015-01" db="EMBL/GenBank/DDBJ databases">
        <title>Evolutionary Origins and Diversification of the Mycorrhizal Mutualists.</title>
        <authorList>
            <consortium name="DOE Joint Genome Institute"/>
            <consortium name="Mycorrhizal Genomics Consortium"/>
            <person name="Kohler A."/>
            <person name="Kuo A."/>
            <person name="Nagy L.G."/>
            <person name="Floudas D."/>
            <person name="Copeland A."/>
            <person name="Barry K.W."/>
            <person name="Cichocki N."/>
            <person name="Veneault-Fourrey C."/>
            <person name="LaButti K."/>
            <person name="Lindquist E.A."/>
            <person name="Lipzen A."/>
            <person name="Lundell T."/>
            <person name="Morin E."/>
            <person name="Murat C."/>
            <person name="Riley R."/>
            <person name="Ohm R."/>
            <person name="Sun H."/>
            <person name="Tunlid A."/>
            <person name="Henrissat B."/>
            <person name="Grigoriev I.V."/>
            <person name="Hibbett D.S."/>
            <person name="Martin F."/>
        </authorList>
    </citation>
    <scope>NUCLEOTIDE SEQUENCE [LARGE SCALE GENOMIC DNA]</scope>
    <source>
        <strain evidence="3">LaAM-08-1</strain>
    </source>
</reference>
<evidence type="ECO:0000313" key="2">
    <source>
        <dbReference type="EMBL" id="KIJ94874.1"/>
    </source>
</evidence>
<accession>A0A0C9WJK9</accession>
<evidence type="ECO:0000256" key="1">
    <source>
        <dbReference type="SAM" id="MobiDB-lite"/>
    </source>
</evidence>
<protein>
    <submittedName>
        <fullName evidence="2">Uncharacterized protein</fullName>
    </submittedName>
</protein>
<dbReference type="Proteomes" id="UP000054477">
    <property type="component" value="Unassembled WGS sequence"/>
</dbReference>
<reference evidence="2 3" key="1">
    <citation type="submission" date="2014-04" db="EMBL/GenBank/DDBJ databases">
        <authorList>
            <consortium name="DOE Joint Genome Institute"/>
            <person name="Kuo A."/>
            <person name="Kohler A."/>
            <person name="Nagy L.G."/>
            <person name="Floudas D."/>
            <person name="Copeland A."/>
            <person name="Barry K.W."/>
            <person name="Cichocki N."/>
            <person name="Veneault-Fourrey C."/>
            <person name="LaButti K."/>
            <person name="Lindquist E.A."/>
            <person name="Lipzen A."/>
            <person name="Lundell T."/>
            <person name="Morin E."/>
            <person name="Murat C."/>
            <person name="Sun H."/>
            <person name="Tunlid A."/>
            <person name="Henrissat B."/>
            <person name="Grigoriev I.V."/>
            <person name="Hibbett D.S."/>
            <person name="Martin F."/>
            <person name="Nordberg H.P."/>
            <person name="Cantor M.N."/>
            <person name="Hua S.X."/>
        </authorList>
    </citation>
    <scope>NUCLEOTIDE SEQUENCE [LARGE SCALE GENOMIC DNA]</scope>
    <source>
        <strain evidence="2 3">LaAM-08-1</strain>
    </source>
</reference>
<evidence type="ECO:0000313" key="3">
    <source>
        <dbReference type="Proteomes" id="UP000054477"/>
    </source>
</evidence>
<name>A0A0C9WJK9_9AGAR</name>
<sequence length="192" mass="20405">MSFSSSSTVSDSALNTPATPILAISSPTTKIPGPLILPDANIIPLRITKRSPLSPPSSPPANRPISFAPLISASQPTSPSTCCVRNLTASLALSDGEVAIGLSLLQDFANELREGNGGDDEENKWSRSSGRSSVELRRHQQSKSDSEDGTVEELNYARDDHDSDSDDDQEFASISPTSPTFSSVRRPAPLNL</sequence>
<keyword evidence="3" id="KW-1185">Reference proteome</keyword>
<dbReference type="AlphaFoldDB" id="A0A0C9WJK9"/>
<feature type="compositionally biased region" description="Basic and acidic residues" evidence="1">
    <location>
        <begin position="134"/>
        <end position="146"/>
    </location>
</feature>
<gene>
    <name evidence="2" type="ORF">K443DRAFT_683417</name>
</gene>
<feature type="region of interest" description="Disordered" evidence="1">
    <location>
        <begin position="113"/>
        <end position="192"/>
    </location>
</feature>
<organism evidence="2 3">
    <name type="scientific">Laccaria amethystina LaAM-08-1</name>
    <dbReference type="NCBI Taxonomy" id="1095629"/>
    <lineage>
        <taxon>Eukaryota</taxon>
        <taxon>Fungi</taxon>
        <taxon>Dikarya</taxon>
        <taxon>Basidiomycota</taxon>
        <taxon>Agaricomycotina</taxon>
        <taxon>Agaricomycetes</taxon>
        <taxon>Agaricomycetidae</taxon>
        <taxon>Agaricales</taxon>
        <taxon>Agaricineae</taxon>
        <taxon>Hydnangiaceae</taxon>
        <taxon>Laccaria</taxon>
    </lineage>
</organism>
<proteinExistence type="predicted"/>
<dbReference type="HOGENOM" id="CLU_1415380_0_0_1"/>
<dbReference type="EMBL" id="KN838776">
    <property type="protein sequence ID" value="KIJ94874.1"/>
    <property type="molecule type" value="Genomic_DNA"/>
</dbReference>
<feature type="compositionally biased region" description="Polar residues" evidence="1">
    <location>
        <begin position="172"/>
        <end position="183"/>
    </location>
</feature>